<keyword evidence="4" id="KW-0378">Hydrolase</keyword>
<dbReference type="InterPro" id="IPR028995">
    <property type="entry name" value="Glyco_hydro_57/38_cen_sf"/>
</dbReference>
<comment type="cofactor">
    <cofactor evidence="1">
        <name>Zn(2+)</name>
        <dbReference type="ChEBI" id="CHEBI:29105"/>
    </cofactor>
</comment>
<feature type="domain" description="Glycoside hydrolase family 38 central" evidence="8">
    <location>
        <begin position="679"/>
        <end position="740"/>
    </location>
</feature>
<dbReference type="InterPro" id="IPR027291">
    <property type="entry name" value="Glyco_hydro_38_N_sf"/>
</dbReference>
<dbReference type="PANTHER" id="PTHR11607">
    <property type="entry name" value="ALPHA-MANNOSIDASE"/>
    <property type="match status" value="1"/>
</dbReference>
<proteinExistence type="inferred from homology"/>
<dbReference type="SUPFAM" id="SSF88688">
    <property type="entry name" value="Families 57/38 glycoside transferase middle domain"/>
    <property type="match status" value="1"/>
</dbReference>
<evidence type="ECO:0000256" key="1">
    <source>
        <dbReference type="ARBA" id="ARBA00001947"/>
    </source>
</evidence>
<dbReference type="Gene3D" id="2.60.40.1180">
    <property type="entry name" value="Golgi alpha-mannosidase II"/>
    <property type="match status" value="1"/>
</dbReference>
<accession>A0A8R2GC59</accession>
<dbReference type="Pfam" id="PF07748">
    <property type="entry name" value="Glyco_hydro_38C"/>
    <property type="match status" value="1"/>
</dbReference>
<dbReference type="PANTHER" id="PTHR11607:SF70">
    <property type="entry name" value="ALPHA-MANNOSIDASE"/>
    <property type="match status" value="1"/>
</dbReference>
<evidence type="ECO:0000259" key="8">
    <source>
        <dbReference type="SMART" id="SM00872"/>
    </source>
</evidence>
<reference evidence="10" key="1">
    <citation type="journal article" date="2008" name="Insect Biochem. Mol. Biol.">
        <title>The genome of a lepidopteran model insect, the silkworm Bombyx mori.</title>
        <authorList>
            <consortium name="International Silkworm Genome Consortium"/>
        </authorList>
    </citation>
    <scope>NUCLEOTIDE SEQUENCE [LARGE SCALE GENOMIC DNA]</scope>
    <source>
        <strain evidence="10">p50T</strain>
    </source>
</reference>
<dbReference type="SUPFAM" id="SSF74650">
    <property type="entry name" value="Galactose mutarotase-like"/>
    <property type="match status" value="1"/>
</dbReference>
<dbReference type="SUPFAM" id="SSF88713">
    <property type="entry name" value="Glycoside hydrolase/deacetylase"/>
    <property type="match status" value="1"/>
</dbReference>
<evidence type="ECO:0000256" key="4">
    <source>
        <dbReference type="ARBA" id="ARBA00022801"/>
    </source>
</evidence>
<dbReference type="Pfam" id="PF01074">
    <property type="entry name" value="Glyco_hydro_38N"/>
    <property type="match status" value="1"/>
</dbReference>
<dbReference type="GO" id="GO:0006013">
    <property type="term" value="P:mannose metabolic process"/>
    <property type="evidence" value="ECO:0007669"/>
    <property type="project" value="InterPro"/>
</dbReference>
<dbReference type="Gene3D" id="1.20.1270.50">
    <property type="entry name" value="Glycoside hydrolase family 38, central domain"/>
    <property type="match status" value="1"/>
</dbReference>
<feature type="region of interest" description="Disordered" evidence="7">
    <location>
        <begin position="161"/>
        <end position="181"/>
    </location>
</feature>
<dbReference type="EnsemblMetazoa" id="XM_012696335.3">
    <property type="protein sequence ID" value="XP_012551789.2"/>
    <property type="gene ID" value="LOC101742131"/>
</dbReference>
<evidence type="ECO:0000256" key="3">
    <source>
        <dbReference type="ARBA" id="ARBA00022723"/>
    </source>
</evidence>
<evidence type="ECO:0000256" key="6">
    <source>
        <dbReference type="ARBA" id="ARBA00023295"/>
    </source>
</evidence>
<dbReference type="InterPro" id="IPR037094">
    <property type="entry name" value="Glyco_hydro_38_cen_sf"/>
</dbReference>
<dbReference type="InterPro" id="IPR050843">
    <property type="entry name" value="Glycosyl_Hydrlase_38"/>
</dbReference>
<name>A0A8R2GC59_BOMMO</name>
<reference evidence="9" key="2">
    <citation type="submission" date="2022-06" db="UniProtKB">
        <authorList>
            <consortium name="EnsemblMetazoa"/>
        </authorList>
    </citation>
    <scope>IDENTIFICATION</scope>
    <source>
        <strain evidence="9">p50T (Dazao)</strain>
    </source>
</reference>
<sequence length="1328" mass="153188">MPTIEMVTQKETTFWCSFQTIHIQLTAFSSSSSTSIMIRCFKQHYLVFTIILSLQIQIFGYEKTLRKIVRDHSKMVHRPFSDSSSQILWKNSSFKINEHDAFPAYIQMNAMLHKKIRPKISTILSGVESGRSKSGTRMNIGKSESLFHNDVRQARNTLYNKTLPQPSVNNTPDQKNESNLDKSASKFFPSIEEHETSNEKNGIQSNDIANTIIIPENVQYHNETEFLVQKIFVHKLDTDVSPGLTADANVPFNTEMDADTDRDFLIERIPIKSSYIYNATTNPYVCHLVRETNTDIDAQQKFLEFEIEPKWMTKKTYWNHIFESRYESLMRNPKWPSLKVILVPRTHVDTIWKKTFKQYFDDSVNKIISNIVKKLQFYSNLTFAWNEISHLSRWWMTTSHKSRSAFRKLVKSGRLEITTGGWVETDEATTHLFGLLHQFIEGHQWLKYHLNYSPKVGWMTNTVTHSPTFPYILSASDISQIVITNLHYAWEQYFAEYQISNFVWQQNWDTDKNTGSPLNDALFKMGNEKYGKNSVLTHYLPFNSAGFKACGPNKAICENEFNFANVNKNIDINPYNVKEKAELLLEQYSKTGTLTSHNVIIAPLGGYFRYESQTEFDYQYNNYQKLADFVNYNREIYKATIVFGTPKDYFRSIFKEVHSFPSLQGDFLNFADLSSGSPAYWTGFYTTRPYTKILLRRLQSTLRTTEMLFSFAVNLNVFREYDTSNIIERLIKARENVARLMDRNIQTGTLTANKIKYVHHLILTTVKDCWFIQEISVSFLSTKSGETKSYLQKYVFRDGEFMSIFKTVSPGDQIYIFNSMNHERTEIVELLTRYSTIRVVDHSKKDVTIQINPVWKYSSENVIRISKRFFKIVFAVIVPPMTLELFQIKETYDGTLNAAVLYCSACVVENIPSEPTIFPFSVQPLQTGDIQLENHKQRLTFDEITGFLKTVFEKETNIEKNIILDYGAFRGSNLNSGMFLFNTNVSKPLHDVLMPYRIGIKKKIVLIITGQITTELNSIFGRFLAHKTKIFNLVGSALSKAMYVESKIDYDVSPNNRELELFLTIQTDISNGNPPQIFTDNNGFQYTARALNISRRVESNMYPMTSLAYLQDRRSRLTVVTDHAQGVTALQEGQLVIMLDRRVLFDDGRGTNEGLADNSATYQRHFVILEGLNDAPYNQPPNVKLLNLPSSTALYLSNSLNNVLDLFFIDKNNTYLSYYGFLPLIKTSFPCDVTVINYRVILHPSVSQHHTINTALLTLHRQSSSCRIENIAPSNCNGDSRFSVDKILRNVKAVYKTNLVGTSEGMPLLHYTLANFLPMELVTLRIYF</sequence>
<dbReference type="GO" id="GO:0000139">
    <property type="term" value="C:Golgi membrane"/>
    <property type="evidence" value="ECO:0007669"/>
    <property type="project" value="TreeGrafter"/>
</dbReference>
<dbReference type="SMART" id="SM00872">
    <property type="entry name" value="Alpha-mann_mid"/>
    <property type="match status" value="1"/>
</dbReference>
<dbReference type="InterPro" id="IPR015341">
    <property type="entry name" value="Glyco_hydro_38_cen"/>
</dbReference>
<evidence type="ECO:0000256" key="7">
    <source>
        <dbReference type="SAM" id="MobiDB-lite"/>
    </source>
</evidence>
<dbReference type="InterPro" id="IPR011013">
    <property type="entry name" value="Gal_mutarotase_sf_dom"/>
</dbReference>
<dbReference type="GO" id="GO:0004559">
    <property type="term" value="F:alpha-mannosidase activity"/>
    <property type="evidence" value="ECO:0007669"/>
    <property type="project" value="InterPro"/>
</dbReference>
<keyword evidence="3" id="KW-0479">Metal-binding</keyword>
<protein>
    <recommendedName>
        <fullName evidence="8">Glycoside hydrolase family 38 central domain-containing protein</fullName>
    </recommendedName>
</protein>
<evidence type="ECO:0000256" key="2">
    <source>
        <dbReference type="ARBA" id="ARBA00009792"/>
    </source>
</evidence>
<keyword evidence="10" id="KW-1185">Reference proteome</keyword>
<dbReference type="GO" id="GO:0046872">
    <property type="term" value="F:metal ion binding"/>
    <property type="evidence" value="ECO:0007669"/>
    <property type="project" value="UniProtKB-KW"/>
</dbReference>
<organism evidence="9 10">
    <name type="scientific">Bombyx mori</name>
    <name type="common">Silk moth</name>
    <dbReference type="NCBI Taxonomy" id="7091"/>
    <lineage>
        <taxon>Eukaryota</taxon>
        <taxon>Metazoa</taxon>
        <taxon>Ecdysozoa</taxon>
        <taxon>Arthropoda</taxon>
        <taxon>Hexapoda</taxon>
        <taxon>Insecta</taxon>
        <taxon>Pterygota</taxon>
        <taxon>Neoptera</taxon>
        <taxon>Endopterygota</taxon>
        <taxon>Lepidoptera</taxon>
        <taxon>Glossata</taxon>
        <taxon>Ditrysia</taxon>
        <taxon>Bombycoidea</taxon>
        <taxon>Bombycidae</taxon>
        <taxon>Bombycinae</taxon>
        <taxon>Bombyx</taxon>
    </lineage>
</organism>
<dbReference type="InterPro" id="IPR011330">
    <property type="entry name" value="Glyco_hydro/deAcase_b/a-brl"/>
</dbReference>
<evidence type="ECO:0000313" key="10">
    <source>
        <dbReference type="Proteomes" id="UP000005204"/>
    </source>
</evidence>
<dbReference type="GO" id="GO:0006491">
    <property type="term" value="P:N-glycan processing"/>
    <property type="evidence" value="ECO:0007669"/>
    <property type="project" value="TreeGrafter"/>
</dbReference>
<dbReference type="Gene3D" id="3.20.110.10">
    <property type="entry name" value="Glycoside hydrolase 38, N terminal domain"/>
    <property type="match status" value="1"/>
</dbReference>
<feature type="compositionally biased region" description="Polar residues" evidence="7">
    <location>
        <begin position="161"/>
        <end position="173"/>
    </location>
</feature>
<comment type="similarity">
    <text evidence="2">Belongs to the glycosyl hydrolase 38 family.</text>
</comment>
<dbReference type="Gene3D" id="2.70.98.30">
    <property type="entry name" value="Golgi alpha-mannosidase II, domain 4"/>
    <property type="match status" value="1"/>
</dbReference>
<evidence type="ECO:0000256" key="5">
    <source>
        <dbReference type="ARBA" id="ARBA00022833"/>
    </source>
</evidence>
<dbReference type="InterPro" id="IPR013780">
    <property type="entry name" value="Glyco_hydro_b"/>
</dbReference>
<dbReference type="InterPro" id="IPR000602">
    <property type="entry name" value="Glyco_hydro_38_N"/>
</dbReference>
<dbReference type="InterPro" id="IPR011682">
    <property type="entry name" value="Glyco_hydro_38_C"/>
</dbReference>
<keyword evidence="5" id="KW-0862">Zinc</keyword>
<dbReference type="GO" id="GO:0030246">
    <property type="term" value="F:carbohydrate binding"/>
    <property type="evidence" value="ECO:0007669"/>
    <property type="project" value="InterPro"/>
</dbReference>
<dbReference type="Proteomes" id="UP000005204">
    <property type="component" value="Unassembled WGS sequence"/>
</dbReference>
<keyword evidence="6" id="KW-0326">Glycosidase</keyword>
<evidence type="ECO:0000313" key="9">
    <source>
        <dbReference type="EnsemblMetazoa" id="XP_012551789.2"/>
    </source>
</evidence>